<dbReference type="EMBL" id="VYZN01000001">
    <property type="protein sequence ID" value="KAE9545388.1"/>
    <property type="molecule type" value="Genomic_DNA"/>
</dbReference>
<evidence type="ECO:0000259" key="7">
    <source>
        <dbReference type="Pfam" id="PF13883"/>
    </source>
</evidence>
<evidence type="ECO:0000256" key="2">
    <source>
        <dbReference type="ARBA" id="ARBA00009230"/>
    </source>
</evidence>
<dbReference type="OrthoDB" id="46836at2759"/>
<dbReference type="GO" id="GO:0012505">
    <property type="term" value="C:endomembrane system"/>
    <property type="evidence" value="ECO:0007669"/>
    <property type="project" value="UniProtKB-ARBA"/>
</dbReference>
<dbReference type="InterPro" id="IPR055343">
    <property type="entry name" value="CREG_beta-barrel"/>
</dbReference>
<protein>
    <recommendedName>
        <fullName evidence="7">CREG-like beta-barrel domain-containing protein</fullName>
    </recommendedName>
</protein>
<name>A0A6G0U8D8_APHGL</name>
<dbReference type="Proteomes" id="UP000475862">
    <property type="component" value="Unassembled WGS sequence"/>
</dbReference>
<keyword evidence="9" id="KW-1185">Reference proteome</keyword>
<feature type="chain" id="PRO_5026208359" description="CREG-like beta-barrel domain-containing protein" evidence="6">
    <location>
        <begin position="26"/>
        <end position="237"/>
    </location>
</feature>
<keyword evidence="3" id="KW-0964">Secreted</keyword>
<keyword evidence="4 6" id="KW-0732">Signal</keyword>
<feature type="signal peptide" evidence="6">
    <location>
        <begin position="1"/>
        <end position="25"/>
    </location>
</feature>
<dbReference type="SUPFAM" id="SSF50475">
    <property type="entry name" value="FMN-binding split barrel"/>
    <property type="match status" value="1"/>
</dbReference>
<evidence type="ECO:0000256" key="6">
    <source>
        <dbReference type="SAM" id="SignalP"/>
    </source>
</evidence>
<dbReference type="GO" id="GO:0005615">
    <property type="term" value="C:extracellular space"/>
    <property type="evidence" value="ECO:0007669"/>
    <property type="project" value="TreeGrafter"/>
</dbReference>
<dbReference type="AlphaFoldDB" id="A0A6G0U8D8"/>
<dbReference type="PANTHER" id="PTHR13343:SF17">
    <property type="entry name" value="CELLULAR REPRESSOR OF E1A-STIMULATED GENES, ISOFORM A"/>
    <property type="match status" value="1"/>
</dbReference>
<dbReference type="FunFam" id="2.30.110.10:FF:000004">
    <property type="entry name" value="Cellular repressor of E1A-stimulated genes 1"/>
    <property type="match status" value="1"/>
</dbReference>
<evidence type="ECO:0000256" key="4">
    <source>
        <dbReference type="ARBA" id="ARBA00022729"/>
    </source>
</evidence>
<evidence type="ECO:0000313" key="9">
    <source>
        <dbReference type="Proteomes" id="UP000475862"/>
    </source>
</evidence>
<evidence type="ECO:0000256" key="1">
    <source>
        <dbReference type="ARBA" id="ARBA00004613"/>
    </source>
</evidence>
<organism evidence="8 9">
    <name type="scientific">Aphis glycines</name>
    <name type="common">Soybean aphid</name>
    <dbReference type="NCBI Taxonomy" id="307491"/>
    <lineage>
        <taxon>Eukaryota</taxon>
        <taxon>Metazoa</taxon>
        <taxon>Ecdysozoa</taxon>
        <taxon>Arthropoda</taxon>
        <taxon>Hexapoda</taxon>
        <taxon>Insecta</taxon>
        <taxon>Pterygota</taxon>
        <taxon>Neoptera</taxon>
        <taxon>Paraneoptera</taxon>
        <taxon>Hemiptera</taxon>
        <taxon>Sternorrhyncha</taxon>
        <taxon>Aphidomorpha</taxon>
        <taxon>Aphidoidea</taxon>
        <taxon>Aphididae</taxon>
        <taxon>Aphidini</taxon>
        <taxon>Aphis</taxon>
        <taxon>Aphis</taxon>
    </lineage>
</organism>
<dbReference type="PANTHER" id="PTHR13343">
    <property type="entry name" value="CREG1 PROTEIN"/>
    <property type="match status" value="1"/>
</dbReference>
<reference evidence="8 9" key="1">
    <citation type="submission" date="2019-08" db="EMBL/GenBank/DDBJ databases">
        <title>The genome of the soybean aphid Biotype 1, its phylome, world population structure and adaptation to the North American continent.</title>
        <authorList>
            <person name="Giordano R."/>
            <person name="Donthu R.K."/>
            <person name="Hernandez A.G."/>
            <person name="Wright C.L."/>
            <person name="Zimin A.V."/>
        </authorList>
    </citation>
    <scope>NUCLEOTIDE SEQUENCE [LARGE SCALE GENOMIC DNA]</scope>
    <source>
        <tissue evidence="8">Whole aphids</tissue>
    </source>
</reference>
<gene>
    <name evidence="8" type="ORF">AGLY_000931</name>
</gene>
<accession>A0A6G0U8D8</accession>
<comment type="subcellular location">
    <subcellularLocation>
        <location evidence="1">Secreted</location>
    </subcellularLocation>
</comment>
<dbReference type="Pfam" id="PF13883">
    <property type="entry name" value="CREG_beta-barrel"/>
    <property type="match status" value="1"/>
</dbReference>
<evidence type="ECO:0000256" key="3">
    <source>
        <dbReference type="ARBA" id="ARBA00022525"/>
    </source>
</evidence>
<evidence type="ECO:0000313" key="8">
    <source>
        <dbReference type="EMBL" id="KAE9545388.1"/>
    </source>
</evidence>
<proteinExistence type="inferred from homology"/>
<sequence length="237" mass="27406">MLKMVFAQFIFLVIFISQFYDNAECISFFHFTQDPPPVRDIALMARYIVHHSDWATLSYIGNQSFMDGMPMGRVYSISDGTINNSSGVPYIMASPMDLSFQDVVKTKNCSLVLSLAQSDYCKKKSYDPEDPRCAQLTLTGKFVKLDKDDPEWNVAKTALWTRHPVMRKWNNLVPGHHWQFAKVNIEHITLIDTFGGRKYPTIAEYFKATPTFNYWPKLRHSVITVKKNVIIDEEFIN</sequence>
<dbReference type="GO" id="GO:0005737">
    <property type="term" value="C:cytoplasm"/>
    <property type="evidence" value="ECO:0007669"/>
    <property type="project" value="UniProtKB-ARBA"/>
</dbReference>
<feature type="domain" description="CREG-like beta-barrel" evidence="7">
    <location>
        <begin position="36"/>
        <end position="207"/>
    </location>
</feature>
<comment type="caution">
    <text evidence="8">The sequence shown here is derived from an EMBL/GenBank/DDBJ whole genome shotgun (WGS) entry which is preliminary data.</text>
</comment>
<keyword evidence="5" id="KW-0325">Glycoprotein</keyword>
<evidence type="ECO:0000256" key="5">
    <source>
        <dbReference type="ARBA" id="ARBA00023180"/>
    </source>
</evidence>
<dbReference type="InterPro" id="IPR012349">
    <property type="entry name" value="Split_barrel_FMN-bd"/>
</dbReference>
<dbReference type="Gene3D" id="2.30.110.10">
    <property type="entry name" value="Electron Transport, Fmn-binding Protein, Chain A"/>
    <property type="match status" value="1"/>
</dbReference>
<comment type="similarity">
    <text evidence="2">Belongs to the CREG family.</text>
</comment>